<dbReference type="PROSITE" id="PS51195">
    <property type="entry name" value="Q_MOTIF"/>
    <property type="match status" value="1"/>
</dbReference>
<dbReference type="SUPFAM" id="SSF52540">
    <property type="entry name" value="P-loop containing nucleoside triphosphate hydrolases"/>
    <property type="match status" value="1"/>
</dbReference>
<dbReference type="InterPro" id="IPR011545">
    <property type="entry name" value="DEAD/DEAH_box_helicase_dom"/>
</dbReference>
<proteinExistence type="inferred from homology"/>
<dbReference type="CDD" id="cd00268">
    <property type="entry name" value="DEADc"/>
    <property type="match status" value="1"/>
</dbReference>
<dbReference type="InterPro" id="IPR001650">
    <property type="entry name" value="Helicase_C-like"/>
</dbReference>
<dbReference type="Gene3D" id="3.40.50.300">
    <property type="entry name" value="P-loop containing nucleotide triphosphate hydrolases"/>
    <property type="match status" value="2"/>
</dbReference>
<evidence type="ECO:0000313" key="12">
    <source>
        <dbReference type="Proteomes" id="UP000634529"/>
    </source>
</evidence>
<reference evidence="11 12" key="1">
    <citation type="submission" date="2020-09" db="EMBL/GenBank/DDBJ databases">
        <title>Paenibacillus sp. CAU 1523 isolated from sand of Haeundae Beach.</title>
        <authorList>
            <person name="Kim W."/>
        </authorList>
    </citation>
    <scope>NUCLEOTIDE SEQUENCE [LARGE SCALE GENOMIC DNA]</scope>
    <source>
        <strain evidence="11 12">CAU 1523</strain>
    </source>
</reference>
<evidence type="ECO:0000313" key="11">
    <source>
        <dbReference type="EMBL" id="MBD8498356.1"/>
    </source>
</evidence>
<keyword evidence="2" id="KW-0378">Hydrolase</keyword>
<feature type="short sequence motif" description="Q motif" evidence="6">
    <location>
        <begin position="5"/>
        <end position="33"/>
    </location>
</feature>
<feature type="domain" description="DEAD-box RNA helicase Q" evidence="10">
    <location>
        <begin position="5"/>
        <end position="33"/>
    </location>
</feature>
<dbReference type="RefSeq" id="WP_192024744.1">
    <property type="nucleotide sequence ID" value="NZ_JACYTN010000004.1"/>
</dbReference>
<dbReference type="InterPro" id="IPR014001">
    <property type="entry name" value="Helicase_ATP-bd"/>
</dbReference>
<dbReference type="PROSITE" id="PS51192">
    <property type="entry name" value="HELICASE_ATP_BIND_1"/>
    <property type="match status" value="1"/>
</dbReference>
<evidence type="ECO:0000256" key="6">
    <source>
        <dbReference type="PROSITE-ProRule" id="PRU00552"/>
    </source>
</evidence>
<organism evidence="11 12">
    <name type="scientific">Paenibacillus arenosi</name>
    <dbReference type="NCBI Taxonomy" id="2774142"/>
    <lineage>
        <taxon>Bacteria</taxon>
        <taxon>Bacillati</taxon>
        <taxon>Bacillota</taxon>
        <taxon>Bacilli</taxon>
        <taxon>Bacillales</taxon>
        <taxon>Paenibacillaceae</taxon>
        <taxon>Paenibacillus</taxon>
    </lineage>
</organism>
<evidence type="ECO:0000256" key="7">
    <source>
        <dbReference type="SAM" id="MobiDB-lite"/>
    </source>
</evidence>
<keyword evidence="4" id="KW-0067">ATP-binding</keyword>
<dbReference type="InterPro" id="IPR027417">
    <property type="entry name" value="P-loop_NTPase"/>
</dbReference>
<dbReference type="Proteomes" id="UP000634529">
    <property type="component" value="Unassembled WGS sequence"/>
</dbReference>
<sequence length="547" mass="59573">MNELKGFEAYNLDPAILQYLKLSGIDTPTPVQQQAIPVMMKGQDVMAEAETGTGKTLAFLLPIVQKAKPDQARVQALIVAPTRELALQITDEARKLAATRGISVLAVYGGQDVMKQIHKLSGRSPQLIVATPGRLNDHIRRGTIDLSRIDTLVLDEADQMLHMGFLPEVEEIMEQLPYKRQTLMLSATMADSVRRLGNRYLKDPVNVRIESRKVMVDHIKQMIIETTDRAKQDDLFQQLEEQNPFQAVIFCRTKRRAAALNEALLEAGYNSDELHGDLSQLKREQVMKRFRDTKLQLLVATDVAARGLDVEGVTHVFNYDIPQDAESYVHRIGRTGRAGAKGVAITFVAAKDRPYLLQIQKVPGFRIDNAPGAGKSKGGKSDRYQESSSSGKRPARRGAGRNESGAERKFTSRTEDAGRKRSGRGAGTARRAERTGSRTESAGREERFGRGAAPARDEKRNSSRGEASRGEQRNSRGGQADSGFGNRGRGGKPANADNRTSGRSSDSSSRRGGGRTSGGAGASRQGQGGKQRSGGAGAGRSGGRGRR</sequence>
<evidence type="ECO:0000256" key="1">
    <source>
        <dbReference type="ARBA" id="ARBA00022741"/>
    </source>
</evidence>
<gene>
    <name evidence="11" type="ORF">IFO66_08525</name>
</gene>
<evidence type="ECO:0000259" key="10">
    <source>
        <dbReference type="PROSITE" id="PS51195"/>
    </source>
</evidence>
<dbReference type="EMBL" id="JACYTN010000004">
    <property type="protein sequence ID" value="MBD8498356.1"/>
    <property type="molecule type" value="Genomic_DNA"/>
</dbReference>
<evidence type="ECO:0000256" key="4">
    <source>
        <dbReference type="ARBA" id="ARBA00022840"/>
    </source>
</evidence>
<evidence type="ECO:0000256" key="2">
    <source>
        <dbReference type="ARBA" id="ARBA00022801"/>
    </source>
</evidence>
<evidence type="ECO:0000259" key="9">
    <source>
        <dbReference type="PROSITE" id="PS51194"/>
    </source>
</evidence>
<accession>A0ABR9AWU1</accession>
<dbReference type="InterPro" id="IPR014014">
    <property type="entry name" value="RNA_helicase_DEAD_Q_motif"/>
</dbReference>
<dbReference type="CDD" id="cd18787">
    <property type="entry name" value="SF2_C_DEAD"/>
    <property type="match status" value="1"/>
</dbReference>
<evidence type="ECO:0000256" key="3">
    <source>
        <dbReference type="ARBA" id="ARBA00022806"/>
    </source>
</evidence>
<keyword evidence="12" id="KW-1185">Reference proteome</keyword>
<dbReference type="GO" id="GO:0004386">
    <property type="term" value="F:helicase activity"/>
    <property type="evidence" value="ECO:0007669"/>
    <property type="project" value="UniProtKB-KW"/>
</dbReference>
<evidence type="ECO:0000259" key="8">
    <source>
        <dbReference type="PROSITE" id="PS51192"/>
    </source>
</evidence>
<dbReference type="PANTHER" id="PTHR47959">
    <property type="entry name" value="ATP-DEPENDENT RNA HELICASE RHLE-RELATED"/>
    <property type="match status" value="1"/>
</dbReference>
<dbReference type="PROSITE" id="PS51194">
    <property type="entry name" value="HELICASE_CTER"/>
    <property type="match status" value="1"/>
</dbReference>
<comment type="similarity">
    <text evidence="5">Belongs to the DEAD box helicase family.</text>
</comment>
<feature type="domain" description="Helicase ATP-binding" evidence="8">
    <location>
        <begin position="36"/>
        <end position="207"/>
    </location>
</feature>
<dbReference type="SMART" id="SM00490">
    <property type="entry name" value="HELICc"/>
    <property type="match status" value="1"/>
</dbReference>
<feature type="compositionally biased region" description="Basic and acidic residues" evidence="7">
    <location>
        <begin position="430"/>
        <end position="474"/>
    </location>
</feature>
<dbReference type="InterPro" id="IPR044742">
    <property type="entry name" value="DEAD/DEAH_RhlB"/>
</dbReference>
<feature type="region of interest" description="Disordered" evidence="7">
    <location>
        <begin position="366"/>
        <end position="547"/>
    </location>
</feature>
<dbReference type="PANTHER" id="PTHR47959:SF1">
    <property type="entry name" value="ATP-DEPENDENT RNA HELICASE DBPA"/>
    <property type="match status" value="1"/>
</dbReference>
<dbReference type="InterPro" id="IPR050079">
    <property type="entry name" value="DEAD_box_RNA_helicase"/>
</dbReference>
<evidence type="ECO:0000256" key="5">
    <source>
        <dbReference type="ARBA" id="ARBA00038437"/>
    </source>
</evidence>
<feature type="compositionally biased region" description="Gly residues" evidence="7">
    <location>
        <begin position="514"/>
        <end position="547"/>
    </location>
</feature>
<feature type="compositionally biased region" description="Basic and acidic residues" evidence="7">
    <location>
        <begin position="404"/>
        <end position="419"/>
    </location>
</feature>
<keyword evidence="1" id="KW-0547">Nucleotide-binding</keyword>
<keyword evidence="3 11" id="KW-0347">Helicase</keyword>
<protein>
    <submittedName>
        <fullName evidence="11">DEAD/DEAH box helicase</fullName>
    </submittedName>
</protein>
<name>A0ABR9AWU1_9BACL</name>
<dbReference type="Pfam" id="PF00271">
    <property type="entry name" value="Helicase_C"/>
    <property type="match status" value="1"/>
</dbReference>
<feature type="domain" description="Helicase C-terminal" evidence="9">
    <location>
        <begin position="231"/>
        <end position="378"/>
    </location>
</feature>
<dbReference type="SMART" id="SM00487">
    <property type="entry name" value="DEXDc"/>
    <property type="match status" value="1"/>
</dbReference>
<comment type="caution">
    <text evidence="11">The sequence shown here is derived from an EMBL/GenBank/DDBJ whole genome shotgun (WGS) entry which is preliminary data.</text>
</comment>
<dbReference type="Pfam" id="PF00270">
    <property type="entry name" value="DEAD"/>
    <property type="match status" value="1"/>
</dbReference>